<proteinExistence type="predicted"/>
<dbReference type="GO" id="GO:0006506">
    <property type="term" value="P:GPI anchor biosynthetic process"/>
    <property type="evidence" value="ECO:0007669"/>
    <property type="project" value="InterPro"/>
</dbReference>
<feature type="region of interest" description="Disordered" evidence="1">
    <location>
        <begin position="579"/>
        <end position="644"/>
    </location>
</feature>
<protein>
    <submittedName>
        <fullName evidence="5">Uncharacterized protein LOC117241737</fullName>
    </submittedName>
</protein>
<dbReference type="KEGG" id="bvk:117241737"/>
<dbReference type="AlphaFoldDB" id="A0A6J3LEA8"/>
<dbReference type="PANTHER" id="PTHR21329:SF3">
    <property type="entry name" value="PHOSPHATIDYLINOSITOL N-ACETYLGLUCOSAMINYLTRANSFERASE SUBUNIT Q"/>
    <property type="match status" value="1"/>
</dbReference>
<dbReference type="InterPro" id="IPR007720">
    <property type="entry name" value="PigQ/GPI1"/>
</dbReference>
<feature type="compositionally biased region" description="Basic and acidic residues" evidence="1">
    <location>
        <begin position="579"/>
        <end position="596"/>
    </location>
</feature>
<accession>A0A6J3LEA8</accession>
<dbReference type="RefSeq" id="XP_033363682.1">
    <property type="nucleotide sequence ID" value="XM_033507791.1"/>
</dbReference>
<feature type="compositionally biased region" description="Basic and acidic residues" evidence="1">
    <location>
        <begin position="633"/>
        <end position="643"/>
    </location>
</feature>
<feature type="transmembrane region" description="Helical" evidence="2">
    <location>
        <begin position="397"/>
        <end position="418"/>
    </location>
</feature>
<dbReference type="Proteomes" id="UP000504631">
    <property type="component" value="Unplaced"/>
</dbReference>
<dbReference type="Pfam" id="PF05024">
    <property type="entry name" value="Gpi1"/>
    <property type="match status" value="1"/>
</dbReference>
<feature type="compositionally biased region" description="Basic residues" evidence="1">
    <location>
        <begin position="543"/>
        <end position="556"/>
    </location>
</feature>
<keyword evidence="2" id="KW-0472">Membrane</keyword>
<feature type="transmembrane region" description="Helical" evidence="2">
    <location>
        <begin position="197"/>
        <end position="217"/>
    </location>
</feature>
<evidence type="ECO:0000256" key="1">
    <source>
        <dbReference type="SAM" id="MobiDB-lite"/>
    </source>
</evidence>
<dbReference type="CTD" id="117366"/>
<dbReference type="Pfam" id="PF10180">
    <property type="entry name" value="WKF"/>
    <property type="match status" value="1"/>
</dbReference>
<feature type="transmembrane region" description="Helical" evidence="2">
    <location>
        <begin position="353"/>
        <end position="376"/>
    </location>
</feature>
<evidence type="ECO:0000256" key="2">
    <source>
        <dbReference type="SAM" id="Phobius"/>
    </source>
</evidence>
<feature type="transmembrane region" description="Helical" evidence="2">
    <location>
        <begin position="229"/>
        <end position="251"/>
    </location>
</feature>
<dbReference type="GeneID" id="117241737"/>
<feature type="transmembrane region" description="Helical" evidence="2">
    <location>
        <begin position="167"/>
        <end position="185"/>
    </location>
</feature>
<name>A0A6J3LEA8_9HYME</name>
<gene>
    <name evidence="5" type="primary">LOC117241737</name>
</gene>
<feature type="transmembrane region" description="Helical" evidence="2">
    <location>
        <begin position="294"/>
        <end position="312"/>
    </location>
</feature>
<keyword evidence="2" id="KW-1133">Transmembrane helix</keyword>
<dbReference type="PANTHER" id="PTHR21329">
    <property type="entry name" value="PHOSPHATIDYLINOSITOL N-ACETYLGLUCOSAMINYLTRANSFERASE SUBUNIT Q-RELATED"/>
    <property type="match status" value="1"/>
</dbReference>
<evidence type="ECO:0000313" key="5">
    <source>
        <dbReference type="RefSeq" id="XP_033363682.1"/>
    </source>
</evidence>
<reference evidence="5" key="1">
    <citation type="submission" date="2025-08" db="UniProtKB">
        <authorList>
            <consortium name="RefSeq"/>
        </authorList>
    </citation>
    <scope>IDENTIFICATION</scope>
    <source>
        <tissue evidence="5">Muscle</tissue>
    </source>
</reference>
<evidence type="ECO:0000259" key="3">
    <source>
        <dbReference type="Pfam" id="PF10180"/>
    </source>
</evidence>
<evidence type="ECO:0000313" key="4">
    <source>
        <dbReference type="Proteomes" id="UP000504631"/>
    </source>
</evidence>
<keyword evidence="2" id="KW-0812">Transmembrane</keyword>
<dbReference type="InterPro" id="IPR019327">
    <property type="entry name" value="WKF"/>
</dbReference>
<feature type="transmembrane region" description="Helical" evidence="2">
    <location>
        <begin position="324"/>
        <end position="347"/>
    </location>
</feature>
<feature type="domain" description="WKF" evidence="3">
    <location>
        <begin position="656"/>
        <end position="714"/>
    </location>
</feature>
<keyword evidence="4" id="KW-1185">Reference proteome</keyword>
<sequence length="750" mass="88061">MKSLLIFLPNRLYKEKPGYMFGKIVYDDNTGVKKFYVIGVCKVDNLETMKCASIIGYYSGSEHKRGYVDKKYLDWINICLNSTFYSKCDIYDYSLKGIIVNNKKISTLHCHTAIIVYDQSAFRETELFAQKAVSGDHFYELMKIIQNKQIEGEIQKKGKCTYVKETLLVYHMFLYFYPVLFLAKITNKLLPVLKYSFLGLHVNGWLENVKWMLITVIKNKKFNLKTGNYVFALIIDMLLGISILQLLLHYFEYISPSQILLDNAEKAVTFLKDLINWLMGVPAGLKLNHALNNMLGKFFLYHIHMWWTFLIFMKPVMDFTFEVLVLFGKLGITFQIAIAADLLALVSFHAYCIYVYAARLFNIQLKGITALFRLFLGKKKNPLRERIDSCQYQPDQLFVGTLLFTILLFLMPTTWVYYVVFTMLRLALISFGGLLTRMKFYLQVMPVYTFFKWLFHSYSTCSIVNIKVYSNRTEGPIILIMTMVVASWHYTWDKCIPDTINRHPPIEWNKIINNIIWEITDKIDNNVDTFACDTNQVENVNKRNMKRKRQNKKRRNNINDNIDENIIKDDKEENVYTEIKENQDVEDTKSDEESSPNKKANIDTTNGLNGTEEIYKNNLKTPRQPSKRQLKKQKAEQRKDKNRMASRIEAMTKGLNYVSKWKYARSEWKFEKIRQIWLIDNLLDEAYIPDDIFPIVLEYFEGCKGMARELLLRKGLDVVRKVENERNKDEVESVAYQRARKLLQALPTET</sequence>
<dbReference type="GO" id="GO:0005783">
    <property type="term" value="C:endoplasmic reticulum"/>
    <property type="evidence" value="ECO:0007669"/>
    <property type="project" value="TreeGrafter"/>
</dbReference>
<dbReference type="GO" id="GO:0016020">
    <property type="term" value="C:membrane"/>
    <property type="evidence" value="ECO:0007669"/>
    <property type="project" value="InterPro"/>
</dbReference>
<feature type="region of interest" description="Disordered" evidence="1">
    <location>
        <begin position="541"/>
        <end position="566"/>
    </location>
</feature>
<organism evidence="4 5">
    <name type="scientific">Bombus vosnesenskii</name>
    <dbReference type="NCBI Taxonomy" id="207650"/>
    <lineage>
        <taxon>Eukaryota</taxon>
        <taxon>Metazoa</taxon>
        <taxon>Ecdysozoa</taxon>
        <taxon>Arthropoda</taxon>
        <taxon>Hexapoda</taxon>
        <taxon>Insecta</taxon>
        <taxon>Pterygota</taxon>
        <taxon>Neoptera</taxon>
        <taxon>Endopterygota</taxon>
        <taxon>Hymenoptera</taxon>
        <taxon>Apocrita</taxon>
        <taxon>Aculeata</taxon>
        <taxon>Apoidea</taxon>
        <taxon>Anthophila</taxon>
        <taxon>Apidae</taxon>
        <taxon>Bombus</taxon>
        <taxon>Pyrobombus</taxon>
    </lineage>
</organism>